<sequence length="303" mass="33439">MSASKHFPIKLTKSNYLVWRRQVQTTLVSLDLLGYVDGTLKMPPPFLNAAHKQPKPAYTFWYRQDAILLSAILGSCTNLVQPLISLTETAADAWSRPVSNEDPSVHIMSQLGDDYSSLYQSLRGCNADVSIDELTTILKDCEREILARYAVSGDLVPTANHAQRMRNNDRGGGSTCPGFSGVPRGGLRGRGNFNPSRGGHYCQFYDLASHDTRFCRKLQRFLRKNNVTIAPSRPDGPAAHVTISNDTTGQPIPPWIVDSGASHHVSNDPTSLTSLMEYGGPDEIRLGNASMYDQYSSIFHSLH</sequence>
<evidence type="ECO:0000313" key="3">
    <source>
        <dbReference type="Proteomes" id="UP000595140"/>
    </source>
</evidence>
<name>A0A484LV31_9ASTE</name>
<gene>
    <name evidence="2" type="ORF">CCAM_LOCUS21903</name>
</gene>
<evidence type="ECO:0000313" key="2">
    <source>
        <dbReference type="EMBL" id="VFQ80127.1"/>
    </source>
</evidence>
<dbReference type="Proteomes" id="UP000595140">
    <property type="component" value="Unassembled WGS sequence"/>
</dbReference>
<evidence type="ECO:0008006" key="4">
    <source>
        <dbReference type="Google" id="ProtNLM"/>
    </source>
</evidence>
<dbReference type="PANTHER" id="PTHR47481:SF43">
    <property type="entry name" value="RETROTRANSPOSON COPIA-LIKE N-TERMINAL DOMAIN-CONTAINING PROTEIN"/>
    <property type="match status" value="1"/>
</dbReference>
<feature type="region of interest" description="Disordered" evidence="1">
    <location>
        <begin position="232"/>
        <end position="251"/>
    </location>
</feature>
<keyword evidence="3" id="KW-1185">Reference proteome</keyword>
<reference evidence="2 3" key="1">
    <citation type="submission" date="2018-04" db="EMBL/GenBank/DDBJ databases">
        <authorList>
            <person name="Vogel A."/>
        </authorList>
    </citation>
    <scope>NUCLEOTIDE SEQUENCE [LARGE SCALE GENOMIC DNA]</scope>
</reference>
<dbReference type="PANTHER" id="PTHR47481">
    <property type="match status" value="1"/>
</dbReference>
<dbReference type="AlphaFoldDB" id="A0A484LV31"/>
<proteinExistence type="predicted"/>
<organism evidence="2 3">
    <name type="scientific">Cuscuta campestris</name>
    <dbReference type="NCBI Taxonomy" id="132261"/>
    <lineage>
        <taxon>Eukaryota</taxon>
        <taxon>Viridiplantae</taxon>
        <taxon>Streptophyta</taxon>
        <taxon>Embryophyta</taxon>
        <taxon>Tracheophyta</taxon>
        <taxon>Spermatophyta</taxon>
        <taxon>Magnoliopsida</taxon>
        <taxon>eudicotyledons</taxon>
        <taxon>Gunneridae</taxon>
        <taxon>Pentapetalae</taxon>
        <taxon>asterids</taxon>
        <taxon>lamiids</taxon>
        <taxon>Solanales</taxon>
        <taxon>Convolvulaceae</taxon>
        <taxon>Cuscuteae</taxon>
        <taxon>Cuscuta</taxon>
        <taxon>Cuscuta subgen. Grammica</taxon>
        <taxon>Cuscuta sect. Cleistogrammica</taxon>
    </lineage>
</organism>
<dbReference type="OrthoDB" id="1749636at2759"/>
<protein>
    <recommendedName>
        <fullName evidence="4">Retrotransposon Copia-like N-terminal domain-containing protein</fullName>
    </recommendedName>
</protein>
<dbReference type="EMBL" id="OOIL02002078">
    <property type="protein sequence ID" value="VFQ80127.1"/>
    <property type="molecule type" value="Genomic_DNA"/>
</dbReference>
<evidence type="ECO:0000256" key="1">
    <source>
        <dbReference type="SAM" id="MobiDB-lite"/>
    </source>
</evidence>
<feature type="region of interest" description="Disordered" evidence="1">
    <location>
        <begin position="165"/>
        <end position="192"/>
    </location>
</feature>
<accession>A0A484LV31</accession>